<proteinExistence type="predicted"/>
<comment type="caution">
    <text evidence="2">The sequence shown here is derived from an EMBL/GenBank/DDBJ whole genome shotgun (WGS) entry which is preliminary data.</text>
</comment>
<dbReference type="AlphaFoldDB" id="A0A179HCE7"/>
<gene>
    <name evidence="2" type="ORF">VFPBJ_01672</name>
    <name evidence="3" type="ORF">VFPFJ_01702</name>
</gene>
<organism evidence="2 4">
    <name type="scientific">Purpureocillium lilacinum</name>
    <name type="common">Paecilomyces lilacinus</name>
    <dbReference type="NCBI Taxonomy" id="33203"/>
    <lineage>
        <taxon>Eukaryota</taxon>
        <taxon>Fungi</taxon>
        <taxon>Dikarya</taxon>
        <taxon>Ascomycota</taxon>
        <taxon>Pezizomycotina</taxon>
        <taxon>Sordariomycetes</taxon>
        <taxon>Hypocreomycetidae</taxon>
        <taxon>Hypocreales</taxon>
        <taxon>Ophiocordycipitaceae</taxon>
        <taxon>Purpureocillium</taxon>
    </lineage>
</organism>
<dbReference type="Proteomes" id="UP000078340">
    <property type="component" value="Unassembled WGS sequence"/>
</dbReference>
<evidence type="ECO:0000256" key="1">
    <source>
        <dbReference type="SAM" id="MobiDB-lite"/>
    </source>
</evidence>
<evidence type="ECO:0000313" key="3">
    <source>
        <dbReference type="EMBL" id="OAQ95592.1"/>
    </source>
</evidence>
<feature type="region of interest" description="Disordered" evidence="1">
    <location>
        <begin position="41"/>
        <end position="72"/>
    </location>
</feature>
<protein>
    <submittedName>
        <fullName evidence="2">Uncharacterized protein</fullName>
    </submittedName>
</protein>
<name>A0A179HCE7_PURLI</name>
<evidence type="ECO:0000313" key="2">
    <source>
        <dbReference type="EMBL" id="OAQ87632.1"/>
    </source>
</evidence>
<evidence type="ECO:0000313" key="4">
    <source>
        <dbReference type="Proteomes" id="UP000078240"/>
    </source>
</evidence>
<sequence>MEHPADPQALAAAKFETCGTRRQLAARHLVGLGVSTEAEKVGGVGHGQAPAGEASSPFHPRHVPGDGDATGS</sequence>
<dbReference type="EMBL" id="LSBI01000001">
    <property type="protein sequence ID" value="OAQ95592.1"/>
    <property type="molecule type" value="Genomic_DNA"/>
</dbReference>
<dbReference type="Proteomes" id="UP000078240">
    <property type="component" value="Unassembled WGS sequence"/>
</dbReference>
<dbReference type="EMBL" id="LSBH01000001">
    <property type="protein sequence ID" value="OAQ87632.1"/>
    <property type="molecule type" value="Genomic_DNA"/>
</dbReference>
<reference evidence="2 4" key="1">
    <citation type="submission" date="2016-01" db="EMBL/GenBank/DDBJ databases">
        <title>Biosynthesis of antibiotic leucinostatins and their inhibition on Phytophthora in bio-control Purpureocillium lilacinum.</title>
        <authorList>
            <person name="Wang G."/>
            <person name="Liu Z."/>
            <person name="Lin R."/>
            <person name="Li E."/>
            <person name="Mao Z."/>
            <person name="Ling J."/>
            <person name="Yin W."/>
            <person name="Xie B."/>
        </authorList>
    </citation>
    <scope>NUCLEOTIDE SEQUENCE [LARGE SCALE GENOMIC DNA]</scope>
    <source>
        <strain evidence="2">PLBJ-1</strain>
        <strain evidence="3">PLFJ-1</strain>
    </source>
</reference>
<accession>A0A179HCE7</accession>